<accession>A0ABW4W720</accession>
<feature type="domain" description="AB hydrolase-1" evidence="2">
    <location>
        <begin position="62"/>
        <end position="259"/>
    </location>
</feature>
<dbReference type="Gene3D" id="3.40.50.1820">
    <property type="entry name" value="alpha/beta hydrolase"/>
    <property type="match status" value="1"/>
</dbReference>
<dbReference type="InterPro" id="IPR000073">
    <property type="entry name" value="AB_hydrolase_1"/>
</dbReference>
<dbReference type="RefSeq" id="WP_379017182.1">
    <property type="nucleotide sequence ID" value="NZ_JBHUGY010000008.1"/>
</dbReference>
<dbReference type="PRINTS" id="PR00111">
    <property type="entry name" value="ABHYDROLASE"/>
</dbReference>
<keyword evidence="4" id="KW-1185">Reference proteome</keyword>
<proteinExistence type="predicted"/>
<evidence type="ECO:0000259" key="2">
    <source>
        <dbReference type="Pfam" id="PF12697"/>
    </source>
</evidence>
<protein>
    <submittedName>
        <fullName evidence="3">Alpha/beta fold hydrolase</fullName>
    </submittedName>
</protein>
<evidence type="ECO:0000256" key="1">
    <source>
        <dbReference type="SAM" id="MobiDB-lite"/>
    </source>
</evidence>
<comment type="caution">
    <text evidence="3">The sequence shown here is derived from an EMBL/GenBank/DDBJ whole genome shotgun (WGS) entry which is preliminary data.</text>
</comment>
<name>A0ABW4W720_9HYPH</name>
<feature type="region of interest" description="Disordered" evidence="1">
    <location>
        <begin position="253"/>
        <end position="276"/>
    </location>
</feature>
<dbReference type="GO" id="GO:0016787">
    <property type="term" value="F:hydrolase activity"/>
    <property type="evidence" value="ECO:0007669"/>
    <property type="project" value="UniProtKB-KW"/>
</dbReference>
<dbReference type="Proteomes" id="UP001597349">
    <property type="component" value="Unassembled WGS sequence"/>
</dbReference>
<reference evidence="4" key="1">
    <citation type="journal article" date="2019" name="Int. J. Syst. Evol. Microbiol.">
        <title>The Global Catalogue of Microorganisms (GCM) 10K type strain sequencing project: providing services to taxonomists for standard genome sequencing and annotation.</title>
        <authorList>
            <consortium name="The Broad Institute Genomics Platform"/>
            <consortium name="The Broad Institute Genome Sequencing Center for Infectious Disease"/>
            <person name="Wu L."/>
            <person name="Ma J."/>
        </authorList>
    </citation>
    <scope>NUCLEOTIDE SEQUENCE [LARGE SCALE GENOMIC DNA]</scope>
    <source>
        <strain evidence="4">CGMCC 1.16226</strain>
    </source>
</reference>
<dbReference type="PANTHER" id="PTHR43798">
    <property type="entry name" value="MONOACYLGLYCEROL LIPASE"/>
    <property type="match status" value="1"/>
</dbReference>
<evidence type="ECO:0000313" key="3">
    <source>
        <dbReference type="EMBL" id="MFD2052430.1"/>
    </source>
</evidence>
<evidence type="ECO:0000313" key="4">
    <source>
        <dbReference type="Proteomes" id="UP001597349"/>
    </source>
</evidence>
<organism evidence="3 4">
    <name type="scientific">Mesorhizobium calcicola</name>
    <dbReference type="NCBI Taxonomy" id="1300310"/>
    <lineage>
        <taxon>Bacteria</taxon>
        <taxon>Pseudomonadati</taxon>
        <taxon>Pseudomonadota</taxon>
        <taxon>Alphaproteobacteria</taxon>
        <taxon>Hyphomicrobiales</taxon>
        <taxon>Phyllobacteriaceae</taxon>
        <taxon>Mesorhizobium</taxon>
    </lineage>
</organism>
<dbReference type="InterPro" id="IPR050266">
    <property type="entry name" value="AB_hydrolase_sf"/>
</dbReference>
<dbReference type="SUPFAM" id="SSF53474">
    <property type="entry name" value="alpha/beta-Hydrolases"/>
    <property type="match status" value="1"/>
</dbReference>
<keyword evidence="3" id="KW-0378">Hydrolase</keyword>
<dbReference type="Pfam" id="PF12697">
    <property type="entry name" value="Abhydrolase_6"/>
    <property type="match status" value="1"/>
</dbReference>
<dbReference type="EMBL" id="JBHUGY010000008">
    <property type="protein sequence ID" value="MFD2052430.1"/>
    <property type="molecule type" value="Genomic_DNA"/>
</dbReference>
<sequence length="276" mass="30198">MHNIETGLFLGRLPFAKVGRGLESLLIINGGQGFMMKPEPSRLEKDAGRLIRILPSGTSFVLIGYDPAPKADLSLEGMSRDIAEIIGANFKKPAGLMGISYGGVVATQVAARYPDLVGKLILLASAHGFSADGKKLLTKQIQLAKAEQFHALLEEFTTVFRRPWLNLLLRFRLRFEERRLIARMGAPSTIVRYLEAMLDNDVTKEGLRDISARTLILGGERDQFFGGGMMEATARAIRGAKLTVLREETHMAPVERASDVSNTSKNSFDAEIGAAP</sequence>
<gene>
    <name evidence="3" type="ORF">ACFSQT_04755</name>
</gene>
<dbReference type="InterPro" id="IPR029058">
    <property type="entry name" value="AB_hydrolase_fold"/>
</dbReference>